<reference evidence="2" key="1">
    <citation type="submission" date="2017-03" db="EMBL/GenBank/DDBJ databases">
        <title>Phytopthora megakarya and P. palmivora, two closely related causual agents of cacao black pod achieved similar genome size and gene model numbers by different mechanisms.</title>
        <authorList>
            <person name="Ali S."/>
            <person name="Shao J."/>
            <person name="Larry D.J."/>
            <person name="Kronmiller B."/>
            <person name="Shen D."/>
            <person name="Strem M.D."/>
            <person name="Melnick R.L."/>
            <person name="Guiltinan M.J."/>
            <person name="Tyler B.M."/>
            <person name="Meinhardt L.W."/>
            <person name="Bailey B.A."/>
        </authorList>
    </citation>
    <scope>NUCLEOTIDE SEQUENCE [LARGE SCALE GENOMIC DNA]</scope>
    <source>
        <strain evidence="2">zdho120</strain>
    </source>
</reference>
<evidence type="ECO:0000313" key="1">
    <source>
        <dbReference type="EMBL" id="OWZ18727.1"/>
    </source>
</evidence>
<dbReference type="OrthoDB" id="2439357at2759"/>
<sequence>MPKGLGMALLGSSTTWSEQKVRSPLVSDDLCFKFKIEDTTYLVYNWIHVSRLKPHAIFPDGPTKEVAVSEEDEFDAALLSNGFSEPDEAHNIYKVEAIRDV</sequence>
<protein>
    <submittedName>
        <fullName evidence="1">Uncharacterized protein</fullName>
    </submittedName>
</protein>
<accession>A0A225WP36</accession>
<dbReference type="AlphaFoldDB" id="A0A225WP36"/>
<comment type="caution">
    <text evidence="1">The sequence shown here is derived from an EMBL/GenBank/DDBJ whole genome shotgun (WGS) entry which is preliminary data.</text>
</comment>
<dbReference type="Proteomes" id="UP000198211">
    <property type="component" value="Unassembled WGS sequence"/>
</dbReference>
<organism evidence="1 2">
    <name type="scientific">Phytophthora megakarya</name>
    <dbReference type="NCBI Taxonomy" id="4795"/>
    <lineage>
        <taxon>Eukaryota</taxon>
        <taxon>Sar</taxon>
        <taxon>Stramenopiles</taxon>
        <taxon>Oomycota</taxon>
        <taxon>Peronosporomycetes</taxon>
        <taxon>Peronosporales</taxon>
        <taxon>Peronosporaceae</taxon>
        <taxon>Phytophthora</taxon>
    </lineage>
</organism>
<gene>
    <name evidence="1" type="ORF">PHMEG_0007141</name>
</gene>
<keyword evidence="2" id="KW-1185">Reference proteome</keyword>
<proteinExistence type="predicted"/>
<dbReference type="EMBL" id="NBNE01000547">
    <property type="protein sequence ID" value="OWZ18727.1"/>
    <property type="molecule type" value="Genomic_DNA"/>
</dbReference>
<evidence type="ECO:0000313" key="2">
    <source>
        <dbReference type="Proteomes" id="UP000198211"/>
    </source>
</evidence>
<name>A0A225WP36_9STRA</name>